<accession>A0A4V1LAJ8</accession>
<organism evidence="1 2">
    <name type="scientific">Candidatus Amulumruptor caecigallinarius</name>
    <dbReference type="NCBI Taxonomy" id="2109911"/>
    <lineage>
        <taxon>Bacteria</taxon>
        <taxon>Pseudomonadati</taxon>
        <taxon>Bacteroidota</taxon>
        <taxon>Bacteroidia</taxon>
        <taxon>Bacteroidales</taxon>
        <taxon>Muribaculaceae</taxon>
        <taxon>Candidatus Amulumruptor</taxon>
    </lineage>
</organism>
<sequence length="67" mass="7219">MKPLNIILAVVGGAVAGAAVGLLLAPEKGEKTRDNIMEFLKEQGLKLKKNKMEELADTIADEIDKVK</sequence>
<protein>
    <submittedName>
        <fullName evidence="1">YtxH domain-containing protein</fullName>
    </submittedName>
</protein>
<evidence type="ECO:0000313" key="1">
    <source>
        <dbReference type="EMBL" id="HJE39550.1"/>
    </source>
</evidence>
<proteinExistence type="predicted"/>
<gene>
    <name evidence="1" type="ORF">K8V47_07335</name>
</gene>
<dbReference type="EMBL" id="DYXT01000038">
    <property type="protein sequence ID" value="HJE39550.1"/>
    <property type="molecule type" value="Genomic_DNA"/>
</dbReference>
<dbReference type="AlphaFoldDB" id="A0A4V1LAJ8"/>
<evidence type="ECO:0000313" key="2">
    <source>
        <dbReference type="Proteomes" id="UP000711407"/>
    </source>
</evidence>
<dbReference type="InterPro" id="IPR024623">
    <property type="entry name" value="YtxH"/>
</dbReference>
<dbReference type="Pfam" id="PF12732">
    <property type="entry name" value="YtxH"/>
    <property type="match status" value="1"/>
</dbReference>
<comment type="caution">
    <text evidence="1">The sequence shown here is derived from an EMBL/GenBank/DDBJ whole genome shotgun (WGS) entry which is preliminary data.</text>
</comment>
<dbReference type="Proteomes" id="UP000711407">
    <property type="component" value="Unassembled WGS sequence"/>
</dbReference>
<name>A0A4V1LAJ8_9BACT</name>
<reference evidence="1" key="1">
    <citation type="journal article" date="2021" name="PeerJ">
        <title>Extensive microbial diversity within the chicken gut microbiome revealed by metagenomics and culture.</title>
        <authorList>
            <person name="Gilroy R."/>
            <person name="Ravi A."/>
            <person name="Getino M."/>
            <person name="Pursley I."/>
            <person name="Horton D.L."/>
            <person name="Alikhan N.F."/>
            <person name="Baker D."/>
            <person name="Gharbi K."/>
            <person name="Hall N."/>
            <person name="Watson M."/>
            <person name="Adriaenssens E.M."/>
            <person name="Foster-Nyarko E."/>
            <person name="Jarju S."/>
            <person name="Secka A."/>
            <person name="Antonio M."/>
            <person name="Oren A."/>
            <person name="Chaudhuri R.R."/>
            <person name="La Ragione R."/>
            <person name="Hildebrand F."/>
            <person name="Pallen M.J."/>
        </authorList>
    </citation>
    <scope>NUCLEOTIDE SEQUENCE</scope>
    <source>
        <strain evidence="1">4100</strain>
    </source>
</reference>
<reference evidence="1" key="2">
    <citation type="submission" date="2021-09" db="EMBL/GenBank/DDBJ databases">
        <authorList>
            <person name="Gilroy R."/>
        </authorList>
    </citation>
    <scope>NUCLEOTIDE SEQUENCE</scope>
    <source>
        <strain evidence="1">4100</strain>
    </source>
</reference>